<evidence type="ECO:0000259" key="6">
    <source>
        <dbReference type="Pfam" id="PF13086"/>
    </source>
</evidence>
<feature type="domain" description="DNA2/NAM7 helicase helicase" evidence="6">
    <location>
        <begin position="261"/>
        <end position="481"/>
    </location>
</feature>
<reference evidence="9" key="1">
    <citation type="submission" date="2022-07" db="EMBL/GenBank/DDBJ databases">
        <authorList>
            <person name="Macas J."/>
            <person name="Novak P."/>
            <person name="Neumann P."/>
        </authorList>
    </citation>
    <scope>NUCLEOTIDE SEQUENCE</scope>
</reference>
<protein>
    <recommendedName>
        <fullName evidence="11">Helicase MAGATAMA 3</fullName>
    </recommendedName>
</protein>
<keyword evidence="10" id="KW-1185">Reference proteome</keyword>
<keyword evidence="3" id="KW-0378">Hydrolase</keyword>
<evidence type="ECO:0000259" key="8">
    <source>
        <dbReference type="Pfam" id="PF20073"/>
    </source>
</evidence>
<comment type="subcellular location">
    <subcellularLocation>
        <location evidence="1">Plastid</location>
    </subcellularLocation>
</comment>
<dbReference type="GO" id="GO:0005524">
    <property type="term" value="F:ATP binding"/>
    <property type="evidence" value="ECO:0007669"/>
    <property type="project" value="UniProtKB-KW"/>
</dbReference>
<dbReference type="Proteomes" id="UP001152484">
    <property type="component" value="Unassembled WGS sequence"/>
</dbReference>
<dbReference type="Pfam" id="PF13087">
    <property type="entry name" value="AAA_12"/>
    <property type="match status" value="1"/>
</dbReference>
<evidence type="ECO:0000259" key="7">
    <source>
        <dbReference type="Pfam" id="PF13087"/>
    </source>
</evidence>
<evidence type="ECO:0000256" key="2">
    <source>
        <dbReference type="ARBA" id="ARBA00022741"/>
    </source>
</evidence>
<evidence type="ECO:0000313" key="10">
    <source>
        <dbReference type="Proteomes" id="UP001152484"/>
    </source>
</evidence>
<dbReference type="PANTHER" id="PTHR10887:SF522">
    <property type="entry name" value="P-LOOP CONTAINING NUCLEOSIDE TRIPHOSPHATE HYDROLASES SUPERFAMILY PROTEIN"/>
    <property type="match status" value="1"/>
</dbReference>
<keyword evidence="2" id="KW-0547">Nucleotide-binding</keyword>
<dbReference type="GO" id="GO:0016787">
    <property type="term" value="F:hydrolase activity"/>
    <property type="evidence" value="ECO:0007669"/>
    <property type="project" value="UniProtKB-KW"/>
</dbReference>
<dbReference type="InterPro" id="IPR027417">
    <property type="entry name" value="P-loop_NTPase"/>
</dbReference>
<dbReference type="GO" id="GO:0009536">
    <property type="term" value="C:plastid"/>
    <property type="evidence" value="ECO:0007669"/>
    <property type="project" value="UniProtKB-SubCell"/>
</dbReference>
<feature type="domain" description="DNA2/NAM7 helicase helicase" evidence="6">
    <location>
        <begin position="611"/>
        <end position="692"/>
    </location>
</feature>
<dbReference type="InterPro" id="IPR041677">
    <property type="entry name" value="DNA2/NAM7_AAA_11"/>
</dbReference>
<evidence type="ECO:0000256" key="5">
    <source>
        <dbReference type="ARBA" id="ARBA00022840"/>
    </source>
</evidence>
<evidence type="ECO:0000256" key="4">
    <source>
        <dbReference type="ARBA" id="ARBA00022806"/>
    </source>
</evidence>
<dbReference type="Pfam" id="PF20073">
    <property type="entry name" value="DUF6469"/>
    <property type="match status" value="1"/>
</dbReference>
<proteinExistence type="predicted"/>
<dbReference type="Pfam" id="PF13086">
    <property type="entry name" value="AAA_11"/>
    <property type="match status" value="2"/>
</dbReference>
<dbReference type="AlphaFoldDB" id="A0A9P1EH27"/>
<comment type="caution">
    <text evidence="9">The sequence shown here is derived from an EMBL/GenBank/DDBJ whole genome shotgun (WGS) entry which is preliminary data.</text>
</comment>
<keyword evidence="4" id="KW-0347">Helicase</keyword>
<dbReference type="PANTHER" id="PTHR10887">
    <property type="entry name" value="DNA2/NAM7 HELICASE FAMILY"/>
    <property type="match status" value="1"/>
</dbReference>
<keyword evidence="5" id="KW-0067">ATP-binding</keyword>
<dbReference type="EMBL" id="CAMAPE010000048">
    <property type="protein sequence ID" value="CAH9106063.1"/>
    <property type="molecule type" value="Genomic_DNA"/>
</dbReference>
<evidence type="ECO:0000256" key="1">
    <source>
        <dbReference type="ARBA" id="ARBA00004474"/>
    </source>
</evidence>
<dbReference type="GO" id="GO:0005694">
    <property type="term" value="C:chromosome"/>
    <property type="evidence" value="ECO:0007669"/>
    <property type="project" value="UniProtKB-ARBA"/>
</dbReference>
<sequence>MEFAAKKKKNPEKKVKGQGLINAVFSWSLEHVMNQSLYRDKVKEIPETFLTENDYLNSFIYPLLEEMRADLCSNMKSSLHNAPACEVKKLQKSKGFNPPKQLFYKVMLKRSREGNDMRVLPYKPESGDLIALSDVRPRRIEDLNRPKLSYLIAVAQAKEEDDESDWFPILSSKPIEFLKSFEEDRRKGSKLFIVYLTNLTTNIRIWNSLNVNPANTNMNIIGTVLHKGPNDGGVCAFCTQKGSNEDAILLKAKGDIQSFGLDKSQEEAILNCVKAKQCSHQSSVKLIWGPPGTGKTKTVASLLSVLYNMKCRTLTCAPTNIAVIGVAKRLMQLIREFSLQHDSCYGLGDIVVFGNGERMKIEDHEDLWDVFLSYRVDALASCITPSVGWQSSLIRMISLLEEPEEAYTKYLQTEMQNEVDHGDDEGKLMEERGMVSFSREMRNKDSKTPKLNKNLKNFIIQTVNENKKKKVTKAKSSRKKKAFGTDDKVVTKQALKFWTFEEFFFKTYKSLAEQLEFCVETFCTHLPTSYISLEVVKKMIGALDSLQSLGALLTIANSHGELKDWLKGTGASSCSLKWKYHFNSLQSTKSRCIILLKSLRGSIKLPNFYGKHQIRDFCLKKSLLVFCTASSSSKLCSIISGSDDVVPIELLLVDEAAQLKECESTIPLQLSGLRHAILIGDEKQLPAMVQSKICEKAEFGRSLFERLVKLGHKKYLLNIQYRMHPSISLFPNMKFYEKKVINGTNVTKAGYEKRFLKGEMFGPFSFINIRGSEDRDESCSTRNKAEVFAVAEIIAMLYKEFLSSKQRVRVGCISPYKAQVFAIQQKLGRKYSTDVDSRFSVNVRSVDGFQGGEEDVIIFSTVRSNGGGSVGFLSNFQRTNVALTRARYCLWVLGNSSTMINSGSVWRDLVVNSKARGCYYDACNNTNLAKAIADASFYDLSSKFSAMSLGQSLIPEGNRKIFQKNKARFSEGR</sequence>
<dbReference type="InterPro" id="IPR045055">
    <property type="entry name" value="DNA2/NAM7-like"/>
</dbReference>
<organism evidence="9 10">
    <name type="scientific">Cuscuta europaea</name>
    <name type="common">European dodder</name>
    <dbReference type="NCBI Taxonomy" id="41803"/>
    <lineage>
        <taxon>Eukaryota</taxon>
        <taxon>Viridiplantae</taxon>
        <taxon>Streptophyta</taxon>
        <taxon>Embryophyta</taxon>
        <taxon>Tracheophyta</taxon>
        <taxon>Spermatophyta</taxon>
        <taxon>Magnoliopsida</taxon>
        <taxon>eudicotyledons</taxon>
        <taxon>Gunneridae</taxon>
        <taxon>Pentapetalae</taxon>
        <taxon>asterids</taxon>
        <taxon>lamiids</taxon>
        <taxon>Solanales</taxon>
        <taxon>Convolvulaceae</taxon>
        <taxon>Cuscuteae</taxon>
        <taxon>Cuscuta</taxon>
        <taxon>Cuscuta subgen. Cuscuta</taxon>
    </lineage>
</organism>
<accession>A0A9P1EH27</accession>
<dbReference type="InterPro" id="IPR041679">
    <property type="entry name" value="DNA2/NAM7-like_C"/>
</dbReference>
<dbReference type="CDD" id="cd18808">
    <property type="entry name" value="SF1_C_Upf1"/>
    <property type="match status" value="1"/>
</dbReference>
<dbReference type="OrthoDB" id="6513042at2759"/>
<evidence type="ECO:0008006" key="11">
    <source>
        <dbReference type="Google" id="ProtNLM"/>
    </source>
</evidence>
<dbReference type="GO" id="GO:0004386">
    <property type="term" value="F:helicase activity"/>
    <property type="evidence" value="ECO:0007669"/>
    <property type="project" value="UniProtKB-KW"/>
</dbReference>
<feature type="domain" description="DNA2/NAM7 helicase-like C-terminal" evidence="7">
    <location>
        <begin position="700"/>
        <end position="896"/>
    </location>
</feature>
<dbReference type="FunFam" id="3.40.50.300:FF:000326">
    <property type="entry name" value="P-loop containing nucleoside triphosphate hydrolase"/>
    <property type="match status" value="1"/>
</dbReference>
<dbReference type="SUPFAM" id="SSF52540">
    <property type="entry name" value="P-loop containing nucleoside triphosphate hydrolases"/>
    <property type="match status" value="1"/>
</dbReference>
<name>A0A9P1EH27_CUSEU</name>
<dbReference type="InterPro" id="IPR045529">
    <property type="entry name" value="DUF6469"/>
</dbReference>
<evidence type="ECO:0000313" key="9">
    <source>
        <dbReference type="EMBL" id="CAH9106063.1"/>
    </source>
</evidence>
<evidence type="ECO:0000256" key="3">
    <source>
        <dbReference type="ARBA" id="ARBA00022801"/>
    </source>
</evidence>
<feature type="domain" description="DUF6469" evidence="8">
    <location>
        <begin position="83"/>
        <end position="211"/>
    </location>
</feature>
<gene>
    <name evidence="9" type="ORF">CEURO_LOCUS17171</name>
</gene>
<dbReference type="Gene3D" id="3.40.50.300">
    <property type="entry name" value="P-loop containing nucleotide triphosphate hydrolases"/>
    <property type="match status" value="2"/>
</dbReference>
<dbReference type="InterPro" id="IPR047187">
    <property type="entry name" value="SF1_C_Upf1"/>
</dbReference>